<evidence type="ECO:0000256" key="2">
    <source>
        <dbReference type="ARBA" id="ARBA00022786"/>
    </source>
</evidence>
<feature type="compositionally biased region" description="Polar residues" evidence="3">
    <location>
        <begin position="273"/>
        <end position="285"/>
    </location>
</feature>
<dbReference type="Gene3D" id="3.10.110.10">
    <property type="entry name" value="Ubiquitin Conjugating Enzyme"/>
    <property type="match status" value="1"/>
</dbReference>
<keyword evidence="1" id="KW-0808">Transferase</keyword>
<evidence type="ECO:0000256" key="3">
    <source>
        <dbReference type="SAM" id="MobiDB-lite"/>
    </source>
</evidence>
<organism evidence="5 6">
    <name type="scientific">Corynascus novoguineensis</name>
    <dbReference type="NCBI Taxonomy" id="1126955"/>
    <lineage>
        <taxon>Eukaryota</taxon>
        <taxon>Fungi</taxon>
        <taxon>Dikarya</taxon>
        <taxon>Ascomycota</taxon>
        <taxon>Pezizomycotina</taxon>
        <taxon>Sordariomycetes</taxon>
        <taxon>Sordariomycetidae</taxon>
        <taxon>Sordariales</taxon>
        <taxon>Chaetomiaceae</taxon>
        <taxon>Corynascus</taxon>
    </lineage>
</organism>
<protein>
    <recommendedName>
        <fullName evidence="4">UBC core domain-containing protein</fullName>
    </recommendedName>
</protein>
<evidence type="ECO:0000313" key="6">
    <source>
        <dbReference type="Proteomes" id="UP001303647"/>
    </source>
</evidence>
<dbReference type="InterPro" id="IPR016135">
    <property type="entry name" value="UBQ-conjugating_enzyme/RWD"/>
</dbReference>
<sequence>MPSFRSKLHKTSQRWRRVLKRCINRENDMSQGPKAPKRLRTGKTTDADLTRFPSNIGPSRRNPTNSLSGNLPISRIRCRASPMDFISTPSEATHIDQQYRAEPVHDRSLLELMQTEMIPQSDDFPTPTRERGSLGLRVGADPFDEYRTRLMSRVCVGCKTATTIDATEIIRRTGKMLKGLRYLHPFTFCSRCKGWSCTECSTYHPGNDMPVLKHVSSTKDLKTAWCCDQGRIFLIFSLLCGLESTPPSRSRTIIKWHTKASSSLDSPLAAQSKGRSWRSQSQLSRGTGYGDTVLKLDRKAGQTSQDSDDHTKDLQLYFEALSLVLPSNIRKGTAFDCCPQPVVSEMLRRSPMMEHASKLLRYASIEEINKRYDSITAVFDFVETISSHISTCPLLLSPRILYPPEEQLLYTMLGTSAKKRPARVSSYETAQSLSTIAEHLAVPCRKFIQASSRVLSISTEKEGEKLLAMVQRICNIADGLSSMRALLRIEEKDESRGQTFSFSNHLAATVTTRGMRASTARGAGEEALQEVSKKSSDFHRANCVKEVPDDLIVESSYFAKDAREAEKLKPAPGRMRKLLAQIASLSTDLPQGIYVRHGESRIDVLKILIIGPADTPYEHGLFEFDMFCGSDFPERPPKMFFRTTGGGSVRFNPNLYHDGKVCFSLLGTWEGQPWDPDGSSILQLLVSIQAMIFNDQPYYNEPGYEYRRNFARAQAYNRNIEHLTVRYALVSWLAERLAGPTQPSAPLQQLNSKETPASHHPTQGKSSQPPVSKHPHGVATNDIEPEPWYPAKSMALKLDQSTVANLHTSSPLPVQWQSENTTSHEIPAFLSQMQSSLSHTDSHIHYLMPSKSLIDPESSPTDSTYSSTYPTFSQASTPFSPTESLLSSANLPLFPTESLLSPDGELVFFSSLEAEPRDAPQPLQPPPKEDDIIFGDIIREHFRLKAKIIMETVQKWEKQAGRHSGIVEIVGSLGSQLKRHGFIQ</sequence>
<dbReference type="EMBL" id="MU857734">
    <property type="protein sequence ID" value="KAK4244547.1"/>
    <property type="molecule type" value="Genomic_DNA"/>
</dbReference>
<feature type="compositionally biased region" description="Polar residues" evidence="3">
    <location>
        <begin position="52"/>
        <end position="71"/>
    </location>
</feature>
<accession>A0AAN7HGH9</accession>
<gene>
    <name evidence="5" type="ORF">C7999DRAFT_43818</name>
</gene>
<dbReference type="PROSITE" id="PS50127">
    <property type="entry name" value="UBC_2"/>
    <property type="match status" value="1"/>
</dbReference>
<dbReference type="SUPFAM" id="SSF54495">
    <property type="entry name" value="UBC-like"/>
    <property type="match status" value="1"/>
</dbReference>
<dbReference type="SMART" id="SM00212">
    <property type="entry name" value="UBCc"/>
    <property type="match status" value="1"/>
</dbReference>
<dbReference type="Proteomes" id="UP001303647">
    <property type="component" value="Unassembled WGS sequence"/>
</dbReference>
<dbReference type="PANTHER" id="PTHR46116">
    <property type="entry name" value="(E3-INDEPENDENT) E2 UBIQUITIN-CONJUGATING ENZYME"/>
    <property type="match status" value="1"/>
</dbReference>
<feature type="compositionally biased region" description="Polar residues" evidence="3">
    <location>
        <begin position="741"/>
        <end position="770"/>
    </location>
</feature>
<comment type="caution">
    <text evidence="5">The sequence shown here is derived from an EMBL/GenBank/DDBJ whole genome shotgun (WGS) entry which is preliminary data.</text>
</comment>
<dbReference type="AlphaFoldDB" id="A0AAN7HGH9"/>
<keyword evidence="6" id="KW-1185">Reference proteome</keyword>
<feature type="region of interest" description="Disordered" evidence="3">
    <location>
        <begin position="265"/>
        <end position="289"/>
    </location>
</feature>
<dbReference type="Pfam" id="PF00179">
    <property type="entry name" value="UQ_con"/>
    <property type="match status" value="1"/>
</dbReference>
<feature type="domain" description="UBC core" evidence="4">
    <location>
        <begin position="573"/>
        <end position="729"/>
    </location>
</feature>
<feature type="region of interest" description="Disordered" evidence="3">
    <location>
        <begin position="24"/>
        <end position="71"/>
    </location>
</feature>
<feature type="region of interest" description="Disordered" evidence="3">
    <location>
        <begin position="741"/>
        <end position="786"/>
    </location>
</feature>
<keyword evidence="2" id="KW-0833">Ubl conjugation pathway</keyword>
<evidence type="ECO:0000313" key="5">
    <source>
        <dbReference type="EMBL" id="KAK4244547.1"/>
    </source>
</evidence>
<evidence type="ECO:0000259" key="4">
    <source>
        <dbReference type="PROSITE" id="PS50127"/>
    </source>
</evidence>
<evidence type="ECO:0000256" key="1">
    <source>
        <dbReference type="ARBA" id="ARBA00022679"/>
    </source>
</evidence>
<name>A0AAN7HGH9_9PEZI</name>
<proteinExistence type="predicted"/>
<dbReference type="InterPro" id="IPR000608">
    <property type="entry name" value="UBC"/>
</dbReference>
<reference evidence="5" key="1">
    <citation type="journal article" date="2023" name="Mol. Phylogenet. Evol.">
        <title>Genome-scale phylogeny and comparative genomics of the fungal order Sordariales.</title>
        <authorList>
            <person name="Hensen N."/>
            <person name="Bonometti L."/>
            <person name="Westerberg I."/>
            <person name="Brannstrom I.O."/>
            <person name="Guillou S."/>
            <person name="Cros-Aarteil S."/>
            <person name="Calhoun S."/>
            <person name="Haridas S."/>
            <person name="Kuo A."/>
            <person name="Mondo S."/>
            <person name="Pangilinan J."/>
            <person name="Riley R."/>
            <person name="LaButti K."/>
            <person name="Andreopoulos B."/>
            <person name="Lipzen A."/>
            <person name="Chen C."/>
            <person name="Yan M."/>
            <person name="Daum C."/>
            <person name="Ng V."/>
            <person name="Clum A."/>
            <person name="Steindorff A."/>
            <person name="Ohm R.A."/>
            <person name="Martin F."/>
            <person name="Silar P."/>
            <person name="Natvig D.O."/>
            <person name="Lalanne C."/>
            <person name="Gautier V."/>
            <person name="Ament-Velasquez S.L."/>
            <person name="Kruys A."/>
            <person name="Hutchinson M.I."/>
            <person name="Powell A.J."/>
            <person name="Barry K."/>
            <person name="Miller A.N."/>
            <person name="Grigoriev I.V."/>
            <person name="Debuchy R."/>
            <person name="Gladieux P."/>
            <person name="Hiltunen Thoren M."/>
            <person name="Johannesson H."/>
        </authorList>
    </citation>
    <scope>NUCLEOTIDE SEQUENCE</scope>
    <source>
        <strain evidence="5">CBS 359.72</strain>
    </source>
</reference>
<reference evidence="5" key="2">
    <citation type="submission" date="2023-05" db="EMBL/GenBank/DDBJ databases">
        <authorList>
            <consortium name="Lawrence Berkeley National Laboratory"/>
            <person name="Steindorff A."/>
            <person name="Hensen N."/>
            <person name="Bonometti L."/>
            <person name="Westerberg I."/>
            <person name="Brannstrom I.O."/>
            <person name="Guillou S."/>
            <person name="Cros-Aarteil S."/>
            <person name="Calhoun S."/>
            <person name="Haridas S."/>
            <person name="Kuo A."/>
            <person name="Mondo S."/>
            <person name="Pangilinan J."/>
            <person name="Riley R."/>
            <person name="Labutti K."/>
            <person name="Andreopoulos B."/>
            <person name="Lipzen A."/>
            <person name="Chen C."/>
            <person name="Yanf M."/>
            <person name="Daum C."/>
            <person name="Ng V."/>
            <person name="Clum A."/>
            <person name="Ohm R."/>
            <person name="Martin F."/>
            <person name="Silar P."/>
            <person name="Natvig D."/>
            <person name="Lalanne C."/>
            <person name="Gautier V."/>
            <person name="Ament-Velasquez S.L."/>
            <person name="Kruys A."/>
            <person name="Hutchinson M.I."/>
            <person name="Powell A.J."/>
            <person name="Barry K."/>
            <person name="Miller A.N."/>
            <person name="Grigoriev I.V."/>
            <person name="Debuchy R."/>
            <person name="Gladieux P."/>
            <person name="Thoren M.H."/>
            <person name="Johannesson H."/>
        </authorList>
    </citation>
    <scope>NUCLEOTIDE SEQUENCE</scope>
    <source>
        <strain evidence="5">CBS 359.72</strain>
    </source>
</reference>
<dbReference type="GO" id="GO:0016740">
    <property type="term" value="F:transferase activity"/>
    <property type="evidence" value="ECO:0007669"/>
    <property type="project" value="UniProtKB-KW"/>
</dbReference>
<dbReference type="PANTHER" id="PTHR46116:SF39">
    <property type="entry name" value="BACULOVIRAL IAP REPEAT-CONTAINING PROTEIN 6"/>
    <property type="match status" value="1"/>
</dbReference>